<name>A0AA50HQA1_9GAMM</name>
<evidence type="ECO:0000313" key="3">
    <source>
        <dbReference type="Proteomes" id="UP001228139"/>
    </source>
</evidence>
<dbReference type="CDD" id="cd00093">
    <property type="entry name" value="HTH_XRE"/>
    <property type="match status" value="1"/>
</dbReference>
<evidence type="ECO:0000256" key="1">
    <source>
        <dbReference type="SAM" id="MobiDB-lite"/>
    </source>
</evidence>
<accession>A0AA50HQA1</accession>
<proteinExistence type="predicted"/>
<feature type="region of interest" description="Disordered" evidence="1">
    <location>
        <begin position="81"/>
        <end position="100"/>
    </location>
</feature>
<dbReference type="GO" id="GO:0003677">
    <property type="term" value="F:DNA binding"/>
    <property type="evidence" value="ECO:0007669"/>
    <property type="project" value="InterPro"/>
</dbReference>
<dbReference type="SUPFAM" id="SSF47413">
    <property type="entry name" value="lambda repressor-like DNA-binding domains"/>
    <property type="match status" value="1"/>
</dbReference>
<dbReference type="AlphaFoldDB" id="A0AA50HQA1"/>
<dbReference type="RefSeq" id="WP_306209062.1">
    <property type="nucleotide sequence ID" value="NZ_CP132353.1"/>
</dbReference>
<dbReference type="KEGG" id="epi:Q3V30_20805"/>
<dbReference type="Proteomes" id="UP001228139">
    <property type="component" value="Chromosome"/>
</dbReference>
<protein>
    <submittedName>
        <fullName evidence="2">Helix-turn-helix transcriptional regulator</fullName>
    </submittedName>
</protein>
<dbReference type="Gene3D" id="1.10.260.40">
    <property type="entry name" value="lambda repressor-like DNA-binding domains"/>
    <property type="match status" value="1"/>
</dbReference>
<reference evidence="2 3" key="1">
    <citation type="submission" date="2023-07" db="EMBL/GenBank/DDBJ databases">
        <title>Pathogenic bacteria of pear tree diseases.</title>
        <authorList>
            <person name="Zhang Z."/>
            <person name="He L."/>
            <person name="Huang R."/>
        </authorList>
    </citation>
    <scope>NUCLEOTIDE SEQUENCE [LARGE SCALE GENOMIC DNA]</scope>
    <source>
        <strain evidence="2 3">DE2</strain>
    </source>
</reference>
<organism evidence="2 3">
    <name type="scientific">Erwinia pyri</name>
    <dbReference type="NCBI Taxonomy" id="3062598"/>
    <lineage>
        <taxon>Bacteria</taxon>
        <taxon>Pseudomonadati</taxon>
        <taxon>Pseudomonadota</taxon>
        <taxon>Gammaproteobacteria</taxon>
        <taxon>Enterobacterales</taxon>
        <taxon>Erwiniaceae</taxon>
        <taxon>Erwinia</taxon>
    </lineage>
</organism>
<evidence type="ECO:0000313" key="2">
    <source>
        <dbReference type="EMBL" id="WLS78830.1"/>
    </source>
</evidence>
<dbReference type="Pfam" id="PF13560">
    <property type="entry name" value="HTH_31"/>
    <property type="match status" value="1"/>
</dbReference>
<gene>
    <name evidence="2" type="ORF">Q3V30_20805</name>
</gene>
<sequence>MSTIYGKKLRLIRIAEGLTQMQMRDLTGISLGSIKGYETGREVGLSIIERIVSHTLFQKYTLWLMTGETAEKAGQVAPKGAEELIESEESNAVDGKQLRY</sequence>
<keyword evidence="3" id="KW-1185">Reference proteome</keyword>
<dbReference type="EMBL" id="CP132353">
    <property type="protein sequence ID" value="WLS78830.1"/>
    <property type="molecule type" value="Genomic_DNA"/>
</dbReference>
<dbReference type="InterPro" id="IPR010982">
    <property type="entry name" value="Lambda_DNA-bd_dom_sf"/>
</dbReference>
<dbReference type="InterPro" id="IPR001387">
    <property type="entry name" value="Cro/C1-type_HTH"/>
</dbReference>